<name>X1S8H6_9ZZZZ</name>
<dbReference type="AlphaFoldDB" id="X1S8H6"/>
<gene>
    <name evidence="1" type="ORF">S12H4_10543</name>
</gene>
<organism evidence="1">
    <name type="scientific">marine sediment metagenome</name>
    <dbReference type="NCBI Taxonomy" id="412755"/>
    <lineage>
        <taxon>unclassified sequences</taxon>
        <taxon>metagenomes</taxon>
        <taxon>ecological metagenomes</taxon>
    </lineage>
</organism>
<protein>
    <submittedName>
        <fullName evidence="1">Uncharacterized protein</fullName>
    </submittedName>
</protein>
<dbReference type="EMBL" id="BARW01004528">
    <property type="protein sequence ID" value="GAI64064.1"/>
    <property type="molecule type" value="Genomic_DNA"/>
</dbReference>
<comment type="caution">
    <text evidence="1">The sequence shown here is derived from an EMBL/GenBank/DDBJ whole genome shotgun (WGS) entry which is preliminary data.</text>
</comment>
<feature type="non-terminal residue" evidence="1">
    <location>
        <position position="150"/>
    </location>
</feature>
<accession>X1S8H6</accession>
<proteinExistence type="predicted"/>
<evidence type="ECO:0000313" key="1">
    <source>
        <dbReference type="EMBL" id="GAI64064.1"/>
    </source>
</evidence>
<sequence length="150" mass="17319">MGKKVLIAGFNTRPLAYSLYKAGYEVYAVDFFGDLDLYPCVKDCLILTKILNANYEVIKNNYSEYLPNLILELLAQHPEINYLIIGSGLDDAFEERELILNEINRKNYKILNLNNSLDAIKKSRNIDYIFNFLKNLGYKVPSSMSYDKVK</sequence>
<reference evidence="1" key="1">
    <citation type="journal article" date="2014" name="Front. Microbiol.">
        <title>High frequency of phylogenetically diverse reductive dehalogenase-homologous genes in deep subseafloor sedimentary metagenomes.</title>
        <authorList>
            <person name="Kawai M."/>
            <person name="Futagami T."/>
            <person name="Toyoda A."/>
            <person name="Takaki Y."/>
            <person name="Nishi S."/>
            <person name="Hori S."/>
            <person name="Arai W."/>
            <person name="Tsubouchi T."/>
            <person name="Morono Y."/>
            <person name="Uchiyama I."/>
            <person name="Ito T."/>
            <person name="Fujiyama A."/>
            <person name="Inagaki F."/>
            <person name="Takami H."/>
        </authorList>
    </citation>
    <scope>NUCLEOTIDE SEQUENCE</scope>
    <source>
        <strain evidence="1">Expedition CK06-06</strain>
    </source>
</reference>